<feature type="compositionally biased region" description="Basic and acidic residues" evidence="3">
    <location>
        <begin position="1353"/>
        <end position="1364"/>
    </location>
</feature>
<protein>
    <recommendedName>
        <fullName evidence="6">Neuroblast differentiation-associated protein AHNAK</fullName>
    </recommendedName>
</protein>
<evidence type="ECO:0000313" key="5">
    <source>
        <dbReference type="Proteomes" id="UP000008909"/>
    </source>
</evidence>
<accession>G7Y5I3</accession>
<name>G7Y5I3_CLOSI</name>
<feature type="compositionally biased region" description="Basic residues" evidence="3">
    <location>
        <begin position="1308"/>
        <end position="1326"/>
    </location>
</feature>
<dbReference type="PANTHER" id="PTHR23348:SF16">
    <property type="entry name" value="LEUCINE RICH REPEAT FAMILY PROTEIN"/>
    <property type="match status" value="1"/>
</dbReference>
<reference key="2">
    <citation type="submission" date="2011-10" db="EMBL/GenBank/DDBJ databases">
        <title>The genome and transcriptome sequence of Clonorchis sinensis provide insights into the carcinogenic liver fluke.</title>
        <authorList>
            <person name="Wang X."/>
            <person name="Huang Y."/>
            <person name="Chen W."/>
            <person name="Liu H."/>
            <person name="Guo L."/>
            <person name="Chen Y."/>
            <person name="Luo F."/>
            <person name="Zhou W."/>
            <person name="Sun J."/>
            <person name="Mao Q."/>
            <person name="Liang P."/>
            <person name="Zhou C."/>
            <person name="Tian Y."/>
            <person name="Men J."/>
            <person name="Lv X."/>
            <person name="Huang L."/>
            <person name="Zhou J."/>
            <person name="Hu Y."/>
            <person name="Li R."/>
            <person name="Zhang F."/>
            <person name="Lei H."/>
            <person name="Li X."/>
            <person name="Hu X."/>
            <person name="Liang C."/>
            <person name="Xu J."/>
            <person name="Wu Z."/>
            <person name="Yu X."/>
        </authorList>
    </citation>
    <scope>NUCLEOTIDE SEQUENCE</scope>
    <source>
        <strain>Henan</strain>
    </source>
</reference>
<feature type="compositionally biased region" description="Basic and acidic residues" evidence="3">
    <location>
        <begin position="472"/>
        <end position="482"/>
    </location>
</feature>
<evidence type="ECO:0000256" key="1">
    <source>
        <dbReference type="ARBA" id="ARBA00004123"/>
    </source>
</evidence>
<feature type="region of interest" description="Disordered" evidence="3">
    <location>
        <begin position="1381"/>
        <end position="1401"/>
    </location>
</feature>
<dbReference type="PANTHER" id="PTHR23348">
    <property type="entry name" value="PERIAXIN/AHNAK"/>
    <property type="match status" value="1"/>
</dbReference>
<feature type="compositionally biased region" description="Basic and acidic residues" evidence="3">
    <location>
        <begin position="440"/>
        <end position="455"/>
    </location>
</feature>
<dbReference type="GO" id="GO:0005634">
    <property type="term" value="C:nucleus"/>
    <property type="evidence" value="ECO:0007669"/>
    <property type="project" value="UniProtKB-SubCell"/>
</dbReference>
<dbReference type="GO" id="GO:0005737">
    <property type="term" value="C:cytoplasm"/>
    <property type="evidence" value="ECO:0007669"/>
    <property type="project" value="TreeGrafter"/>
</dbReference>
<feature type="compositionally biased region" description="Basic and acidic residues" evidence="3">
    <location>
        <begin position="1529"/>
        <end position="1542"/>
    </location>
</feature>
<dbReference type="InterPro" id="IPR052082">
    <property type="entry name" value="Myelin_sheath_structural"/>
</dbReference>
<keyword evidence="5" id="KW-1185">Reference proteome</keyword>
<comment type="subcellular location">
    <subcellularLocation>
        <location evidence="1">Nucleus</location>
    </subcellularLocation>
</comment>
<feature type="region of interest" description="Disordered" evidence="3">
    <location>
        <begin position="1275"/>
        <end position="1364"/>
    </location>
</feature>
<dbReference type="Proteomes" id="UP000008909">
    <property type="component" value="Unassembled WGS sequence"/>
</dbReference>
<dbReference type="GO" id="GO:0043484">
    <property type="term" value="P:regulation of RNA splicing"/>
    <property type="evidence" value="ECO:0007669"/>
    <property type="project" value="TreeGrafter"/>
</dbReference>
<keyword evidence="2" id="KW-0539">Nucleus</keyword>
<dbReference type="EMBL" id="DF142876">
    <property type="protein sequence ID" value="GAA48219.1"/>
    <property type="molecule type" value="Genomic_DNA"/>
</dbReference>
<evidence type="ECO:0008006" key="6">
    <source>
        <dbReference type="Google" id="ProtNLM"/>
    </source>
</evidence>
<feature type="compositionally biased region" description="Basic and acidic residues" evidence="3">
    <location>
        <begin position="390"/>
        <end position="418"/>
    </location>
</feature>
<proteinExistence type="predicted"/>
<feature type="compositionally biased region" description="Basic and acidic residues" evidence="3">
    <location>
        <begin position="1557"/>
        <end position="1568"/>
    </location>
</feature>
<sequence length="1590" mass="172344">MDGRKNRGRRKRRSRTSAQQLDEPDGGPTLDAGNIMTSSQSDNGTDSSNGVGGDTVSSGLDNSMLVRSKWETYPTPPMETSSSTEQVLIPTSDLPPDDHMQQESMGLHTEPDKQFFTPVNEHHESTVGNDLNMSEEVLLVNNAGEHTPKQVAHHVEEASLQETGEASCDIFTENGFVPIHLPLSSELYTPAYCVHATDQCELETPDKSDLIPGESKSFVRENDEGSGLPLSTLQDERNHIERLEDSGEIDIISPSETEIPTELIEDGLSVLPKVQPGINNQGVKVCVSSTTPSGYVCTGSEEETVGKPKRTKGRSADNKKRVITKVSSDLQSPTASTEKKRWKPNFSWLKGDLKLASGTYEPEVMLSKSQIYPAQDKGENHLVSVTLKPDDEVLQKTEHTTQENSKSEINSRKKEARKDRHQTKNYSLSCIEIQKKRNKLKEQENEKDERTQTERKSKRGKKRKLAPGETDEATKNREVQERKISLAITTNPETHHYHIKKVDEKIFTEGELNQLITDMDIETQQENIEEHHRIEEGEVREATIKRQKDQAWLQTATIEAFRDIEAELNAKENQRESEKEKEKGTKEKTRKKPAINPPKKQEKKYAKKGAKTKNAAAAGADASLDADVRLPEVSVDVAADVDGTGKAGAKGRGFKFPWSPKIKLGKGKLGKGDLAADAKLEVSGPSVGLPSAQASLTGPQFDVRVPDVSVGGDLGAQADVGGVADVSVSGGLDVPEVSAPDLSGEFALPAVPSSLDVDVSMPTVQVDATAPGVQVSVPQLKSPDVGVDVGLGGVGQVDANAQLDAPDLALKKPKFGFSFGKKAKKPKAVAPGVEVPGAGVDASVSLPAVDTSVSGAVELPNAEVSMPAKKRGFGFGFGSKGKGAKKVAKPKIAAAAGADASLDADVRLPEVSVDVAADVDGTGKAGAKGRGFKFPWSPKIKLGKGKLGEVDLTAEIDSVAPASLAMSDSSVPFVSVSSAFSPYVVIPGGSESPTPVPLASEPVLNVSVSRPHPSPSRFPSVHSAVDDNLFSSTDADLILSDIHLSDLSAPSPRSVVSETIVSQTICDGGRRDFSGTISPTTAIPEAFADVVALASSEPFAFPNASFKLDSSDPQCLNNFVPANVAVPGPDITPIKQGSSPLTNSRDALFVPAYSPGLSVSQELKVQPPEEPITRHDKFWGLRLHGHPKPARTRDQLYKQAHGDVSPTEVEIQAATPPCADELFDPSFGHIHPLDFSITDGDASEMESSYNKQAKVDRGRSNFSLPRVFGSLVRRKHRSPADVGPITDQNVDQLGPVSDAHPDESVEVKKKRRPKKSRSGPKRKPKRATKDATLPGEIDKPSETPLTPRTPSGKPKDLYSRQTWHGDDEFRRLSRDEIYNLEFGEPPQVPPTPTGFRITPVLRDPGNIMDVRRRSTTDSAKRRPWSTVGLPPPGCKFVNDDYLFPDALTPTKIPSFRGSREIVYNVPYMDDQALPLEEPEWPIGESRRTLLSQLSQKSEGMVHIAAEEESSVISLAKLRALFQKYRSGDDKENRFKDTSEKPSRVSLLFARKSRSKSKKADTCEPHEQSASHSRHSAKLALKLNRLAQSER</sequence>
<feature type="compositionally biased region" description="Basic residues" evidence="3">
    <location>
        <begin position="456"/>
        <end position="465"/>
    </location>
</feature>
<evidence type="ECO:0000256" key="3">
    <source>
        <dbReference type="SAM" id="MobiDB-lite"/>
    </source>
</evidence>
<feature type="region of interest" description="Disordered" evidence="3">
    <location>
        <begin position="569"/>
        <end position="620"/>
    </location>
</feature>
<evidence type="ECO:0000256" key="2">
    <source>
        <dbReference type="ARBA" id="ARBA00023242"/>
    </source>
</evidence>
<feature type="compositionally biased region" description="Basic and acidic residues" evidence="3">
    <location>
        <begin position="569"/>
        <end position="587"/>
    </location>
</feature>
<feature type="region of interest" description="Disordered" evidence="3">
    <location>
        <begin position="299"/>
        <end position="318"/>
    </location>
</feature>
<feature type="region of interest" description="Disordered" evidence="3">
    <location>
        <begin position="1"/>
        <end position="63"/>
    </location>
</feature>
<feature type="compositionally biased region" description="Polar residues" evidence="3">
    <location>
        <begin position="35"/>
        <end position="61"/>
    </location>
</feature>
<evidence type="ECO:0000313" key="4">
    <source>
        <dbReference type="EMBL" id="GAA48219.1"/>
    </source>
</evidence>
<reference evidence="4" key="1">
    <citation type="journal article" date="2011" name="Genome Biol.">
        <title>The draft genome of the carcinogenic human liver fluke Clonorchis sinensis.</title>
        <authorList>
            <person name="Wang X."/>
            <person name="Chen W."/>
            <person name="Huang Y."/>
            <person name="Sun J."/>
            <person name="Men J."/>
            <person name="Liu H."/>
            <person name="Luo F."/>
            <person name="Guo L."/>
            <person name="Lv X."/>
            <person name="Deng C."/>
            <person name="Zhou C."/>
            <person name="Fan Y."/>
            <person name="Li X."/>
            <person name="Huang L."/>
            <person name="Hu Y."/>
            <person name="Liang C."/>
            <person name="Hu X."/>
            <person name="Xu J."/>
            <person name="Yu X."/>
        </authorList>
    </citation>
    <scope>NUCLEOTIDE SEQUENCE [LARGE SCALE GENOMIC DNA]</scope>
    <source>
        <strain evidence="4">Henan</strain>
    </source>
</reference>
<feature type="region of interest" description="Disordered" evidence="3">
    <location>
        <begin position="390"/>
        <end position="482"/>
    </location>
</feature>
<feature type="region of interest" description="Disordered" evidence="3">
    <location>
        <begin position="1529"/>
        <end position="1590"/>
    </location>
</feature>
<organism evidence="4 5">
    <name type="scientific">Clonorchis sinensis</name>
    <name type="common">Chinese liver fluke</name>
    <dbReference type="NCBI Taxonomy" id="79923"/>
    <lineage>
        <taxon>Eukaryota</taxon>
        <taxon>Metazoa</taxon>
        <taxon>Spiralia</taxon>
        <taxon>Lophotrochozoa</taxon>
        <taxon>Platyhelminthes</taxon>
        <taxon>Trematoda</taxon>
        <taxon>Digenea</taxon>
        <taxon>Opisthorchiida</taxon>
        <taxon>Opisthorchiata</taxon>
        <taxon>Opisthorchiidae</taxon>
        <taxon>Clonorchis</taxon>
    </lineage>
</organism>
<feature type="compositionally biased region" description="Basic residues" evidence="3">
    <location>
        <begin position="1"/>
        <end position="15"/>
    </location>
</feature>
<gene>
    <name evidence="4" type="ORF">CLF_101331</name>
</gene>